<evidence type="ECO:0000313" key="2">
    <source>
        <dbReference type="EMBL" id="KIC06105.1"/>
    </source>
</evidence>
<dbReference type="EMBL" id="CP094242">
    <property type="protein sequence ID" value="UNV88356.1"/>
    <property type="molecule type" value="Genomic_DNA"/>
</dbReference>
<dbReference type="EMBL" id="JUFZ01000117">
    <property type="protein sequence ID" value="KIC06105.1"/>
    <property type="molecule type" value="Genomic_DNA"/>
</dbReference>
<dbReference type="AlphaFoldDB" id="A0A0C1GHJ7"/>
<evidence type="ECO:0000259" key="1">
    <source>
        <dbReference type="Pfam" id="PF20008"/>
    </source>
</evidence>
<dbReference type="Pfam" id="PF20008">
    <property type="entry name" value="DUF6429"/>
    <property type="match status" value="1"/>
</dbReference>
<reference evidence="2 4" key="1">
    <citation type="submission" date="2014-12" db="EMBL/GenBank/DDBJ databases">
        <title>Genome sequence of Morococcus cerebrosus.</title>
        <authorList>
            <person name="Shin S.-K."/>
            <person name="Yi H."/>
        </authorList>
    </citation>
    <scope>NUCLEOTIDE SEQUENCE [LARGE SCALE GENOMIC DNA]</scope>
    <source>
        <strain evidence="2 4">CIP 81.93</strain>
    </source>
</reference>
<feature type="domain" description="DUF6429" evidence="1">
    <location>
        <begin position="5"/>
        <end position="73"/>
    </location>
</feature>
<dbReference type="Proteomes" id="UP000031390">
    <property type="component" value="Unassembled WGS sequence"/>
</dbReference>
<name>A0A0C1GHJ7_9NEIS</name>
<dbReference type="RefSeq" id="WP_003742120.1">
    <property type="nucleotide sequence ID" value="NZ_CP094242.1"/>
</dbReference>
<reference evidence="3 5" key="2">
    <citation type="submission" date="2022-03" db="EMBL/GenBank/DDBJ databases">
        <title>Genome sequencing of Morococcus cerebrosus.</title>
        <authorList>
            <person name="Baek M.-G."/>
            <person name="Yi H."/>
        </authorList>
    </citation>
    <scope>NUCLEOTIDE SEQUENCE [LARGE SCALE GENOMIC DNA]</scope>
    <source>
        <strain evidence="3 5">CIP 81.93</strain>
    </source>
</reference>
<evidence type="ECO:0000313" key="4">
    <source>
        <dbReference type="Proteomes" id="UP000031390"/>
    </source>
</evidence>
<dbReference type="PATRIC" id="fig|1056807.3.peg.2335"/>
<gene>
    <name evidence="2" type="ORF">MCC93_24330</name>
    <name evidence="3" type="ORF">MON37_05415</name>
</gene>
<dbReference type="GeneID" id="99688707"/>
<proteinExistence type="predicted"/>
<sequence>MSYNRQKMENALLALIGALEFEDGRFWKGYDFDLLNSLHEQGLISQPWGKAKSAYLTPEGLEKAKALAEEMFGGESDL</sequence>
<keyword evidence="5" id="KW-1185">Reference proteome</keyword>
<protein>
    <submittedName>
        <fullName evidence="3">DUF6429 family protein</fullName>
    </submittedName>
</protein>
<organism evidence="2 4">
    <name type="scientific">Morococcus cerebrosus</name>
    <dbReference type="NCBI Taxonomy" id="1056807"/>
    <lineage>
        <taxon>Bacteria</taxon>
        <taxon>Pseudomonadati</taxon>
        <taxon>Pseudomonadota</taxon>
        <taxon>Betaproteobacteria</taxon>
        <taxon>Neisseriales</taxon>
        <taxon>Neisseriaceae</taxon>
        <taxon>Morococcus</taxon>
    </lineage>
</organism>
<evidence type="ECO:0000313" key="3">
    <source>
        <dbReference type="EMBL" id="UNV88356.1"/>
    </source>
</evidence>
<dbReference type="Proteomes" id="UP000829504">
    <property type="component" value="Chromosome"/>
</dbReference>
<dbReference type="InterPro" id="IPR045489">
    <property type="entry name" value="DUF6429"/>
</dbReference>
<accession>A0A0C1GHJ7</accession>
<evidence type="ECO:0000313" key="5">
    <source>
        <dbReference type="Proteomes" id="UP000829504"/>
    </source>
</evidence>